<reference evidence="3" key="1">
    <citation type="submission" date="2017-05" db="UniProtKB">
        <authorList>
            <consortium name="EnsemblMetazoa"/>
        </authorList>
    </citation>
    <scope>IDENTIFICATION</scope>
</reference>
<dbReference type="InParanoid" id="A0A1X7U0K9"/>
<dbReference type="CDD" id="cd01650">
    <property type="entry name" value="RT_nLTR_like"/>
    <property type="match status" value="1"/>
</dbReference>
<dbReference type="EnsemblMetazoa" id="Aqu2.1.20913_001">
    <property type="protein sequence ID" value="Aqu2.1.20913_001"/>
    <property type="gene ID" value="Aqu2.1.20913"/>
</dbReference>
<dbReference type="InterPro" id="IPR000477">
    <property type="entry name" value="RT_dom"/>
</dbReference>
<feature type="domain" description="Reverse transcriptase" evidence="2">
    <location>
        <begin position="28"/>
        <end position="252"/>
    </location>
</feature>
<protein>
    <recommendedName>
        <fullName evidence="2">Reverse transcriptase domain-containing protein</fullName>
    </recommendedName>
</protein>
<dbReference type="eggNOG" id="KOG1075">
    <property type="taxonomic scope" value="Eukaryota"/>
</dbReference>
<dbReference type="Pfam" id="PF00078">
    <property type="entry name" value="RVT_1"/>
    <property type="match status" value="1"/>
</dbReference>
<dbReference type="OMA" id="GISECCQ"/>
<evidence type="ECO:0000256" key="1">
    <source>
        <dbReference type="SAM" id="MobiDB-lite"/>
    </source>
</evidence>
<dbReference type="STRING" id="400682.A0A1X7U0K9"/>
<proteinExistence type="predicted"/>
<feature type="compositionally biased region" description="Polar residues" evidence="1">
    <location>
        <begin position="212"/>
        <end position="226"/>
    </location>
</feature>
<evidence type="ECO:0000313" key="3">
    <source>
        <dbReference type="EnsemblMetazoa" id="Aqu2.1.20913_001"/>
    </source>
</evidence>
<feature type="region of interest" description="Disordered" evidence="1">
    <location>
        <begin position="202"/>
        <end position="226"/>
    </location>
</feature>
<accession>A0A1X7U0K9</accession>
<sequence length="252" mass="27726">MGGDGIPPAILKGAATALLDPIHHLFQLCVSQSSIPTQWRDHYITPIPKSGDKSVISNYRPISLLSSISKLFEKVVSDKIFDFLIDASVSNCQYGFIRNRSTIKQLLLHTKNIINALEDHQQLDTVLLDIRKAFDTVPHHILLTKLWQAGITGSLWQLVSVICLTALTLFLPVLQPLKVRFSTVTNEIASLRQDVDGLPTLSGNHDHENVSVPRNNDVSGSSASTSSNKFSIVISGISECCQGTRRSDHTSF</sequence>
<evidence type="ECO:0000259" key="2">
    <source>
        <dbReference type="PROSITE" id="PS50878"/>
    </source>
</evidence>
<dbReference type="AlphaFoldDB" id="A0A1X7U0K9"/>
<dbReference type="PANTHER" id="PTHR19446">
    <property type="entry name" value="REVERSE TRANSCRIPTASES"/>
    <property type="match status" value="1"/>
</dbReference>
<dbReference type="PROSITE" id="PS50878">
    <property type="entry name" value="RT_POL"/>
    <property type="match status" value="1"/>
</dbReference>
<name>A0A1X7U0K9_AMPQE</name>
<organism evidence="3">
    <name type="scientific">Amphimedon queenslandica</name>
    <name type="common">Sponge</name>
    <dbReference type="NCBI Taxonomy" id="400682"/>
    <lineage>
        <taxon>Eukaryota</taxon>
        <taxon>Metazoa</taxon>
        <taxon>Porifera</taxon>
        <taxon>Demospongiae</taxon>
        <taxon>Heteroscleromorpha</taxon>
        <taxon>Haplosclerida</taxon>
        <taxon>Niphatidae</taxon>
        <taxon>Amphimedon</taxon>
    </lineage>
</organism>